<evidence type="ECO:0000313" key="2">
    <source>
        <dbReference type="Proteomes" id="UP000195871"/>
    </source>
</evidence>
<accession>A0A1Z8JN65</accession>
<dbReference type="AlphaFoldDB" id="A0A1Z8JN65"/>
<proteinExistence type="predicted"/>
<sequence>MEQNLTMVDADENCRLLPEFHNSFIDEDGYDLSFMERAFEAVQWLAEIKLYFDVYEVPEDKKVILAASCLKKAACEWLLVQMKMNEDFLKLNDFVPKGHPYLGFEVDKFLCHLKPGQTMKSYQREFSAFLFFTLPDSVEIVTIARYLSGIEQTMREEIIAAKPKSLASVFTISQDVYKRHLHKRDYTDDCISNLNYVSHRPTLKKNYRNGKHMHNHIEYKNDVQRQVTPVNYESEAFVVAGFILHLASGVYENKAPELVMSVVNTKHACDLLVDFAFTTEVFITTIIDNIDIKIRTFQVDNSRTAEIFKNNYWCY</sequence>
<evidence type="ECO:0008006" key="3">
    <source>
        <dbReference type="Google" id="ProtNLM"/>
    </source>
</evidence>
<gene>
    <name evidence="1" type="ORF">CAS74_003016</name>
</gene>
<dbReference type="Proteomes" id="UP000195871">
    <property type="component" value="Unassembled WGS sequence"/>
</dbReference>
<dbReference type="EMBL" id="NHMM01000004">
    <property type="protein sequence ID" value="OUT22028.1"/>
    <property type="molecule type" value="Genomic_DNA"/>
</dbReference>
<organism evidence="1 2">
    <name type="scientific">Pichia kudriavzevii</name>
    <name type="common">Yeast</name>
    <name type="synonym">Issatchenkia orientalis</name>
    <dbReference type="NCBI Taxonomy" id="4909"/>
    <lineage>
        <taxon>Eukaryota</taxon>
        <taxon>Fungi</taxon>
        <taxon>Dikarya</taxon>
        <taxon>Ascomycota</taxon>
        <taxon>Saccharomycotina</taxon>
        <taxon>Pichiomycetes</taxon>
        <taxon>Pichiales</taxon>
        <taxon>Pichiaceae</taxon>
        <taxon>Pichia</taxon>
    </lineage>
</organism>
<name>A0A1Z8JN65_PICKU</name>
<evidence type="ECO:0000313" key="1">
    <source>
        <dbReference type="EMBL" id="OUT22028.1"/>
    </source>
</evidence>
<protein>
    <recommendedName>
        <fullName evidence="3">Retrotransposon gag domain-containing protein</fullName>
    </recommendedName>
</protein>
<comment type="caution">
    <text evidence="1">The sequence shown here is derived from an EMBL/GenBank/DDBJ whole genome shotgun (WGS) entry which is preliminary data.</text>
</comment>
<reference evidence="1 2" key="1">
    <citation type="submission" date="2017-05" db="EMBL/GenBank/DDBJ databases">
        <title>The Genome Sequence of Candida krusei Ckrusei653.</title>
        <authorList>
            <person name="Cuomo C."/>
            <person name="Forche A."/>
            <person name="Young S."/>
            <person name="Abouelleil A."/>
            <person name="Cao P."/>
            <person name="Chapman S."/>
            <person name="Cusick C."/>
            <person name="Shea T."/>
            <person name="Nusbaum C."/>
            <person name="Birren B."/>
        </authorList>
    </citation>
    <scope>NUCLEOTIDE SEQUENCE [LARGE SCALE GENOMIC DNA]</scope>
    <source>
        <strain evidence="1 2">Ckrusei653</strain>
    </source>
</reference>